<evidence type="ECO:0000313" key="2">
    <source>
        <dbReference type="Proteomes" id="UP000199607"/>
    </source>
</evidence>
<organism evidence="1 2">
    <name type="scientific">Halogranum rubrum</name>
    <dbReference type="NCBI Taxonomy" id="553466"/>
    <lineage>
        <taxon>Archaea</taxon>
        <taxon>Methanobacteriati</taxon>
        <taxon>Methanobacteriota</taxon>
        <taxon>Stenosarchaea group</taxon>
        <taxon>Halobacteria</taxon>
        <taxon>Halobacteriales</taxon>
        <taxon>Haloferacaceae</taxon>
    </lineage>
</organism>
<evidence type="ECO:0000313" key="1">
    <source>
        <dbReference type="EMBL" id="SFK72975.1"/>
    </source>
</evidence>
<proteinExistence type="predicted"/>
<dbReference type="RefSeq" id="WP_089865936.1">
    <property type="nucleotide sequence ID" value="NZ_FOTC01000001.1"/>
</dbReference>
<dbReference type="STRING" id="553466.SAMN04487950_0807"/>
<gene>
    <name evidence="1" type="ORF">SAMN04487950_0807</name>
</gene>
<reference evidence="2" key="1">
    <citation type="submission" date="2016-10" db="EMBL/GenBank/DDBJ databases">
        <authorList>
            <person name="Varghese N."/>
            <person name="Submissions S."/>
        </authorList>
    </citation>
    <scope>NUCLEOTIDE SEQUENCE [LARGE SCALE GENOMIC DNA]</scope>
    <source>
        <strain evidence="2">CGMCC 1.7738</strain>
    </source>
</reference>
<protein>
    <submittedName>
        <fullName evidence="1">Uncharacterized protein</fullName>
    </submittedName>
</protein>
<accession>A0A1I4BWE6</accession>
<dbReference type="AlphaFoldDB" id="A0A1I4BWE6"/>
<dbReference type="InterPro" id="IPR058821">
    <property type="entry name" value="Double_WHD-containing_halo"/>
</dbReference>
<dbReference type="Proteomes" id="UP000199607">
    <property type="component" value="Unassembled WGS sequence"/>
</dbReference>
<keyword evidence="2" id="KW-1185">Reference proteome</keyword>
<name>A0A1I4BWE6_9EURY</name>
<dbReference type="EMBL" id="FOTC01000001">
    <property type="protein sequence ID" value="SFK72975.1"/>
    <property type="molecule type" value="Genomic_DNA"/>
</dbReference>
<sequence length="177" mass="20239">MRFKLVPAAPADLSFVADAQRAVPLVPGSEDDCCARLMRRLDLPSRDVARTWLTFLRALELVEETPSGFKRRRVDPTDSHLREAFRRRVFGAEEVLAALGEADGPLTAEEAFEQFRERVPVWEHHKNPQTWEELWTERVGDLLEWLVLLDLAEQVEETEEVQDVDGVSGGFRPSQSR</sequence>
<dbReference type="Pfam" id="PF25947">
    <property type="entry name" value="WHD_halo_double"/>
    <property type="match status" value="1"/>
</dbReference>